<protein>
    <submittedName>
        <fullName evidence="2">Uncharacterized protein</fullName>
    </submittedName>
</protein>
<dbReference type="AlphaFoldDB" id="A0A918TMD9"/>
<gene>
    <name evidence="2" type="ORF">GCM10007100_18400</name>
</gene>
<evidence type="ECO:0000313" key="2">
    <source>
        <dbReference type="EMBL" id="GHC52426.1"/>
    </source>
</evidence>
<accession>A0A918TMD9</accession>
<keyword evidence="3" id="KW-1185">Reference proteome</keyword>
<feature type="compositionally biased region" description="Low complexity" evidence="1">
    <location>
        <begin position="64"/>
        <end position="79"/>
    </location>
</feature>
<comment type="caution">
    <text evidence="2">The sequence shown here is derived from an EMBL/GenBank/DDBJ whole genome shotgun (WGS) entry which is preliminary data.</text>
</comment>
<name>A0A918TMD9_9BACT</name>
<proteinExistence type="predicted"/>
<organism evidence="2 3">
    <name type="scientific">Roseibacillus persicicus</name>
    <dbReference type="NCBI Taxonomy" id="454148"/>
    <lineage>
        <taxon>Bacteria</taxon>
        <taxon>Pseudomonadati</taxon>
        <taxon>Verrucomicrobiota</taxon>
        <taxon>Verrucomicrobiia</taxon>
        <taxon>Verrucomicrobiales</taxon>
        <taxon>Verrucomicrobiaceae</taxon>
        <taxon>Roseibacillus</taxon>
    </lineage>
</organism>
<evidence type="ECO:0000256" key="1">
    <source>
        <dbReference type="SAM" id="MobiDB-lite"/>
    </source>
</evidence>
<sequence length="331" mass="37032">MTTQSPFPELKPFETPPRLPSMESLMAALPHHDFAKQENSETKARNFPSFPMESTKPPAPASPPTVKKPLPAPPRASTAPPSPSRKQTPTAPMPTPMASVISAAMDDDDTPPATDDDLRRALEPVVESSLERVLYAPDKGLHTYLEPMLRSTVRRAIAEQIDAAVQFRSTGTVDRLGWRLKALMTSRSYDEVVFRSTRRYQVEEAYLLRREDYSLVSFASHDPARHASEKRVEGTVKKLVRRLTDDEGNLRKAFDYADDQVAIIRQGKHTLLVALVRGRSNALVRADLDYVLRQAEDRFGERLEDETDAFLHVLQPILEGCLLIQSPAPPS</sequence>
<reference evidence="2" key="1">
    <citation type="journal article" date="2014" name="Int. J. Syst. Evol. Microbiol.">
        <title>Complete genome sequence of Corynebacterium casei LMG S-19264T (=DSM 44701T), isolated from a smear-ripened cheese.</title>
        <authorList>
            <consortium name="US DOE Joint Genome Institute (JGI-PGF)"/>
            <person name="Walter F."/>
            <person name="Albersmeier A."/>
            <person name="Kalinowski J."/>
            <person name="Ruckert C."/>
        </authorList>
    </citation>
    <scope>NUCLEOTIDE SEQUENCE</scope>
    <source>
        <strain evidence="2">KCTC 12988</strain>
    </source>
</reference>
<feature type="region of interest" description="Disordered" evidence="1">
    <location>
        <begin position="1"/>
        <end position="96"/>
    </location>
</feature>
<dbReference type="EMBL" id="BMXI01000007">
    <property type="protein sequence ID" value="GHC52426.1"/>
    <property type="molecule type" value="Genomic_DNA"/>
</dbReference>
<dbReference type="RefSeq" id="WP_189569647.1">
    <property type="nucleotide sequence ID" value="NZ_BMXI01000007.1"/>
</dbReference>
<dbReference type="Proteomes" id="UP000644507">
    <property type="component" value="Unassembled WGS sequence"/>
</dbReference>
<evidence type="ECO:0000313" key="3">
    <source>
        <dbReference type="Proteomes" id="UP000644507"/>
    </source>
</evidence>
<feature type="compositionally biased region" description="Basic and acidic residues" evidence="1">
    <location>
        <begin position="30"/>
        <end position="44"/>
    </location>
</feature>
<reference evidence="2" key="2">
    <citation type="submission" date="2020-09" db="EMBL/GenBank/DDBJ databases">
        <authorList>
            <person name="Sun Q."/>
            <person name="Kim S."/>
        </authorList>
    </citation>
    <scope>NUCLEOTIDE SEQUENCE</scope>
    <source>
        <strain evidence="2">KCTC 12988</strain>
    </source>
</reference>